<dbReference type="Gene3D" id="1.10.10.10">
    <property type="entry name" value="Winged helix-like DNA-binding domain superfamily/Winged helix DNA-binding domain"/>
    <property type="match status" value="1"/>
</dbReference>
<dbReference type="InterPro" id="IPR005119">
    <property type="entry name" value="LysR_subst-bd"/>
</dbReference>
<evidence type="ECO:0000313" key="6">
    <source>
        <dbReference type="EMBL" id="GLL11338.1"/>
    </source>
</evidence>
<dbReference type="PROSITE" id="PS50931">
    <property type="entry name" value="HTH_LYSR"/>
    <property type="match status" value="1"/>
</dbReference>
<keyword evidence="4" id="KW-0804">Transcription</keyword>
<dbReference type="RefSeq" id="WP_037046161.1">
    <property type="nucleotide sequence ID" value="NZ_BAAAUZ010000042.1"/>
</dbReference>
<organism evidence="6 7">
    <name type="scientific">Pseudonocardia halophobica</name>
    <dbReference type="NCBI Taxonomy" id="29401"/>
    <lineage>
        <taxon>Bacteria</taxon>
        <taxon>Bacillati</taxon>
        <taxon>Actinomycetota</taxon>
        <taxon>Actinomycetes</taxon>
        <taxon>Pseudonocardiales</taxon>
        <taxon>Pseudonocardiaceae</taxon>
        <taxon>Pseudonocardia</taxon>
    </lineage>
</organism>
<proteinExistence type="inferred from homology"/>
<dbReference type="Proteomes" id="UP001143463">
    <property type="component" value="Unassembled WGS sequence"/>
</dbReference>
<dbReference type="Gene3D" id="3.40.190.290">
    <property type="match status" value="1"/>
</dbReference>
<dbReference type="Pfam" id="PF00126">
    <property type="entry name" value="HTH_1"/>
    <property type="match status" value="1"/>
</dbReference>
<reference evidence="6" key="1">
    <citation type="journal article" date="2014" name="Int. J. Syst. Evol. Microbiol.">
        <title>Complete genome sequence of Corynebacterium casei LMG S-19264T (=DSM 44701T), isolated from a smear-ripened cheese.</title>
        <authorList>
            <consortium name="US DOE Joint Genome Institute (JGI-PGF)"/>
            <person name="Walter F."/>
            <person name="Albersmeier A."/>
            <person name="Kalinowski J."/>
            <person name="Ruckert C."/>
        </authorList>
    </citation>
    <scope>NUCLEOTIDE SEQUENCE</scope>
    <source>
        <strain evidence="6">VKM Ac-1069</strain>
    </source>
</reference>
<comment type="similarity">
    <text evidence="1">Belongs to the LysR transcriptional regulatory family.</text>
</comment>
<reference evidence="6" key="2">
    <citation type="submission" date="2023-01" db="EMBL/GenBank/DDBJ databases">
        <authorList>
            <person name="Sun Q."/>
            <person name="Evtushenko L."/>
        </authorList>
    </citation>
    <scope>NUCLEOTIDE SEQUENCE</scope>
    <source>
        <strain evidence="6">VKM Ac-1069</strain>
    </source>
</reference>
<protein>
    <submittedName>
        <fullName evidence="6">LysR family transcriptional regulator</fullName>
    </submittedName>
</protein>
<evidence type="ECO:0000256" key="4">
    <source>
        <dbReference type="ARBA" id="ARBA00023163"/>
    </source>
</evidence>
<keyword evidence="7" id="KW-1185">Reference proteome</keyword>
<sequence length="290" mass="31046">MAFDLLDLRLFLAAAEHGSITRAAELVHLSLASASGRIRAMEAASGAPLLDRHRRGVVPTRPGVLLLTHAREIVERHDRMRLELADLAGRPATVTVLANTSAATLLPDVLIGFLAEHPDADVDLLERPSHRIVVGLTSGRAEFGLLADTVDLAGLETVRLCPDPLQVACTPDDPLARAATLTFAEVLDRPFVGYAEGSAFEEHLRRQALPLGAHPRHRGRFPDAASVCRAVAAGVGIAVLHARSIADGLVRVPLADAWADRDLVLATRDLAGLSRPARALADRIRSELRP</sequence>
<dbReference type="EMBL" id="BSFQ01000008">
    <property type="protein sequence ID" value="GLL11338.1"/>
    <property type="molecule type" value="Genomic_DNA"/>
</dbReference>
<evidence type="ECO:0000256" key="2">
    <source>
        <dbReference type="ARBA" id="ARBA00023015"/>
    </source>
</evidence>
<name>A0A9W6NW74_9PSEU</name>
<dbReference type="InterPro" id="IPR050950">
    <property type="entry name" value="HTH-type_LysR_regulators"/>
</dbReference>
<dbReference type="InterPro" id="IPR000847">
    <property type="entry name" value="LysR_HTH_N"/>
</dbReference>
<evidence type="ECO:0000313" key="7">
    <source>
        <dbReference type="Proteomes" id="UP001143463"/>
    </source>
</evidence>
<dbReference type="SUPFAM" id="SSF46785">
    <property type="entry name" value="Winged helix' DNA-binding domain"/>
    <property type="match status" value="1"/>
</dbReference>
<dbReference type="SUPFAM" id="SSF53850">
    <property type="entry name" value="Periplasmic binding protein-like II"/>
    <property type="match status" value="1"/>
</dbReference>
<keyword evidence="2" id="KW-0805">Transcription regulation</keyword>
<gene>
    <name evidence="6" type="ORF">GCM10017577_24790</name>
</gene>
<keyword evidence="3" id="KW-0238">DNA-binding</keyword>
<dbReference type="PANTHER" id="PTHR30419:SF2">
    <property type="entry name" value="LYSR FAMILY TRANSCRIPTIONAL REGULATOR"/>
    <property type="match status" value="1"/>
</dbReference>
<dbReference type="GO" id="GO:0003677">
    <property type="term" value="F:DNA binding"/>
    <property type="evidence" value="ECO:0007669"/>
    <property type="project" value="UniProtKB-KW"/>
</dbReference>
<dbReference type="AlphaFoldDB" id="A0A9W6NW74"/>
<evidence type="ECO:0000256" key="3">
    <source>
        <dbReference type="ARBA" id="ARBA00023125"/>
    </source>
</evidence>
<feature type="domain" description="HTH lysR-type" evidence="5">
    <location>
        <begin position="3"/>
        <end position="60"/>
    </location>
</feature>
<dbReference type="GO" id="GO:0003700">
    <property type="term" value="F:DNA-binding transcription factor activity"/>
    <property type="evidence" value="ECO:0007669"/>
    <property type="project" value="InterPro"/>
</dbReference>
<accession>A0A9W6NW74</accession>
<evidence type="ECO:0000259" key="5">
    <source>
        <dbReference type="PROSITE" id="PS50931"/>
    </source>
</evidence>
<dbReference type="Pfam" id="PF03466">
    <property type="entry name" value="LysR_substrate"/>
    <property type="match status" value="1"/>
</dbReference>
<dbReference type="PANTHER" id="PTHR30419">
    <property type="entry name" value="HTH-TYPE TRANSCRIPTIONAL REGULATOR YBHD"/>
    <property type="match status" value="1"/>
</dbReference>
<dbReference type="GO" id="GO:0005829">
    <property type="term" value="C:cytosol"/>
    <property type="evidence" value="ECO:0007669"/>
    <property type="project" value="TreeGrafter"/>
</dbReference>
<evidence type="ECO:0000256" key="1">
    <source>
        <dbReference type="ARBA" id="ARBA00009437"/>
    </source>
</evidence>
<dbReference type="InterPro" id="IPR036388">
    <property type="entry name" value="WH-like_DNA-bd_sf"/>
</dbReference>
<dbReference type="InterPro" id="IPR036390">
    <property type="entry name" value="WH_DNA-bd_sf"/>
</dbReference>
<comment type="caution">
    <text evidence="6">The sequence shown here is derived from an EMBL/GenBank/DDBJ whole genome shotgun (WGS) entry which is preliminary data.</text>
</comment>